<name>W7Y6W6_9BACT</name>
<sequence>MDNKKRICSMFVLMVLFLLHFSALLFSQSIDQVRKNFTRARDIKYSQMDSSLFYFEKSRQDFLVLGDTLMAIKCLLESSVVNTTKADYSKSYDGYWEALSLSEGVGSKELAASACDGLGTLYGLFYRHEKALAYYRKSLAIRKKLVEQGDIALTELLGTYYLMAINFREQQKISTAQQYLDTCYQIRKAYPSKTVYIDAEQGYLYYYQNRLPEAERILTEVEKSFLSANESYLVILYSFMGDLYNKMNDFDKSSYYYLQSLEAAKKYRSHQNYVPEVYKKLGDLYMSVHKSRQAYFYLTKSFNANDSLFGARSDNNRRFIEIKDQFRREQEEQQKLLEKARLTKLENEKRILFLRNSVLTIVLIFLVLISFFALLYLKHRHKTAEQILKSEQKAKEEKNKEILEVKNKELTSSALQLIEKDELLIEIKNRLNAVKNKDLRDLIAKINANSKHDWKEFDTRFTAVNQGFYKSLSERFPDLTQRDHKLCALIKLNFSSKEMSLLLGISIESVHTSRYRLRQKLKLDKGENLTEFIAKV</sequence>
<dbReference type="RefSeq" id="WP_081736053.1">
    <property type="nucleotide sequence ID" value="NZ_BAMD01000023.1"/>
</dbReference>
<dbReference type="Pfam" id="PF13374">
    <property type="entry name" value="TPR_10"/>
    <property type="match status" value="1"/>
</dbReference>
<proteinExistence type="predicted"/>
<dbReference type="Gene3D" id="1.10.10.10">
    <property type="entry name" value="Winged helix-like DNA-binding domain superfamily/Winged helix DNA-binding domain"/>
    <property type="match status" value="1"/>
</dbReference>
<dbReference type="AlphaFoldDB" id="W7Y6W6"/>
<evidence type="ECO:0000259" key="3">
    <source>
        <dbReference type="SMART" id="SM00421"/>
    </source>
</evidence>
<evidence type="ECO:0000256" key="2">
    <source>
        <dbReference type="SAM" id="Phobius"/>
    </source>
</evidence>
<evidence type="ECO:0000256" key="1">
    <source>
        <dbReference type="SAM" id="Coils"/>
    </source>
</evidence>
<reference evidence="4 5" key="1">
    <citation type="journal article" date="2014" name="Genome Announc.">
        <title>Draft Genome Sequence of Cytophaga fermentans JCM 21142T, a Facultative Anaerobe Isolated from Marine Mud.</title>
        <authorList>
            <person name="Starns D."/>
            <person name="Oshima K."/>
            <person name="Suda W."/>
            <person name="Iino T."/>
            <person name="Yuki M."/>
            <person name="Inoue J."/>
            <person name="Kitamura K."/>
            <person name="Iida T."/>
            <person name="Darby A."/>
            <person name="Hattori M."/>
            <person name="Ohkuma M."/>
        </authorList>
    </citation>
    <scope>NUCLEOTIDE SEQUENCE [LARGE SCALE GENOMIC DNA]</scope>
    <source>
        <strain evidence="4 5">JCM 21142</strain>
    </source>
</reference>
<dbReference type="InterPro" id="IPR000792">
    <property type="entry name" value="Tscrpt_reg_LuxR_C"/>
</dbReference>
<feature type="coiled-coil region" evidence="1">
    <location>
        <begin position="381"/>
        <end position="413"/>
    </location>
</feature>
<dbReference type="SMART" id="SM00421">
    <property type="entry name" value="HTH_LUXR"/>
    <property type="match status" value="1"/>
</dbReference>
<keyword evidence="2" id="KW-0812">Transmembrane</keyword>
<dbReference type="InterPro" id="IPR036388">
    <property type="entry name" value="WH-like_DNA-bd_sf"/>
</dbReference>
<keyword evidence="5" id="KW-1185">Reference proteome</keyword>
<dbReference type="Gene3D" id="1.25.40.10">
    <property type="entry name" value="Tetratricopeptide repeat domain"/>
    <property type="match status" value="2"/>
</dbReference>
<dbReference type="GO" id="GO:0006355">
    <property type="term" value="P:regulation of DNA-templated transcription"/>
    <property type="evidence" value="ECO:0007669"/>
    <property type="project" value="InterPro"/>
</dbReference>
<dbReference type="InterPro" id="IPR019734">
    <property type="entry name" value="TPR_rpt"/>
</dbReference>
<dbReference type="Proteomes" id="UP000019402">
    <property type="component" value="Unassembled WGS sequence"/>
</dbReference>
<dbReference type="SMART" id="SM00028">
    <property type="entry name" value="TPR"/>
    <property type="match status" value="3"/>
</dbReference>
<keyword evidence="2" id="KW-1133">Transmembrane helix</keyword>
<feature type="transmembrane region" description="Helical" evidence="2">
    <location>
        <begin position="358"/>
        <end position="377"/>
    </location>
</feature>
<dbReference type="SUPFAM" id="SSF48452">
    <property type="entry name" value="TPR-like"/>
    <property type="match status" value="2"/>
</dbReference>
<keyword evidence="1" id="KW-0175">Coiled coil</keyword>
<keyword evidence="2" id="KW-0472">Membrane</keyword>
<evidence type="ECO:0000313" key="5">
    <source>
        <dbReference type="Proteomes" id="UP000019402"/>
    </source>
</evidence>
<dbReference type="GO" id="GO:0003677">
    <property type="term" value="F:DNA binding"/>
    <property type="evidence" value="ECO:0007669"/>
    <property type="project" value="InterPro"/>
</dbReference>
<dbReference type="eggNOG" id="COG2771">
    <property type="taxonomic scope" value="Bacteria"/>
</dbReference>
<dbReference type="SUPFAM" id="SSF46894">
    <property type="entry name" value="C-terminal effector domain of the bipartite response regulators"/>
    <property type="match status" value="1"/>
</dbReference>
<protein>
    <submittedName>
        <fullName evidence="4">ATP-dependent transcriptional regulator</fullName>
    </submittedName>
</protein>
<gene>
    <name evidence="4" type="ORF">JCM21142_42076</name>
</gene>
<accession>W7Y6W6</accession>
<comment type="caution">
    <text evidence="4">The sequence shown here is derived from an EMBL/GenBank/DDBJ whole genome shotgun (WGS) entry which is preliminary data.</text>
</comment>
<dbReference type="InterPro" id="IPR011990">
    <property type="entry name" value="TPR-like_helical_dom_sf"/>
</dbReference>
<dbReference type="OrthoDB" id="1098675at2"/>
<evidence type="ECO:0000313" key="4">
    <source>
        <dbReference type="EMBL" id="GAF03403.1"/>
    </source>
</evidence>
<feature type="domain" description="HTH luxR-type" evidence="3">
    <location>
        <begin position="476"/>
        <end position="536"/>
    </location>
</feature>
<dbReference type="InterPro" id="IPR016032">
    <property type="entry name" value="Sig_transdc_resp-reg_C-effctor"/>
</dbReference>
<dbReference type="STRING" id="869213.GCA_000517085_03976"/>
<organism evidence="4 5">
    <name type="scientific">Saccharicrinis fermentans DSM 9555 = JCM 21142</name>
    <dbReference type="NCBI Taxonomy" id="869213"/>
    <lineage>
        <taxon>Bacteria</taxon>
        <taxon>Pseudomonadati</taxon>
        <taxon>Bacteroidota</taxon>
        <taxon>Bacteroidia</taxon>
        <taxon>Marinilabiliales</taxon>
        <taxon>Marinilabiliaceae</taxon>
        <taxon>Saccharicrinis</taxon>
    </lineage>
</organism>
<dbReference type="EMBL" id="BAMD01000023">
    <property type="protein sequence ID" value="GAF03403.1"/>
    <property type="molecule type" value="Genomic_DNA"/>
</dbReference>